<protein>
    <submittedName>
        <fullName evidence="1">Uncharacterized protein</fullName>
    </submittedName>
</protein>
<gene>
    <name evidence="1" type="ORF">HNQ39_002842</name>
</gene>
<evidence type="ECO:0000313" key="1">
    <source>
        <dbReference type="EMBL" id="MBB6051051.1"/>
    </source>
</evidence>
<keyword evidence="2" id="KW-1185">Reference proteome</keyword>
<dbReference type="AlphaFoldDB" id="A0A7W9SQS2"/>
<evidence type="ECO:0000313" key="2">
    <source>
        <dbReference type="Proteomes" id="UP000520814"/>
    </source>
</evidence>
<dbReference type="Proteomes" id="UP000520814">
    <property type="component" value="Unassembled WGS sequence"/>
</dbReference>
<comment type="caution">
    <text evidence="1">The sequence shown here is derived from an EMBL/GenBank/DDBJ whole genome shotgun (WGS) entry which is preliminary data.</text>
</comment>
<name>A0A7W9SQS2_ARMRO</name>
<organism evidence="1 2">
    <name type="scientific">Armatimonas rosea</name>
    <dbReference type="NCBI Taxonomy" id="685828"/>
    <lineage>
        <taxon>Bacteria</taxon>
        <taxon>Bacillati</taxon>
        <taxon>Armatimonadota</taxon>
        <taxon>Armatimonadia</taxon>
        <taxon>Armatimonadales</taxon>
        <taxon>Armatimonadaceae</taxon>
        <taxon>Armatimonas</taxon>
    </lineage>
</organism>
<dbReference type="RefSeq" id="WP_184197139.1">
    <property type="nucleotide sequence ID" value="NZ_JACHGW010000002.1"/>
</dbReference>
<sequence>MGHYYIGERITLSRASLATYSAGILQKLETDTLPGISPARVAELTSTFESWKAHNATQAAAQEAASQRRQQGLTQLETIKEGRRRIERAADVVFPVGDTDHFATRATFRLESNKPFRG</sequence>
<accession>A0A7W9SQS2</accession>
<reference evidence="1 2" key="1">
    <citation type="submission" date="2020-08" db="EMBL/GenBank/DDBJ databases">
        <title>Genomic Encyclopedia of Type Strains, Phase IV (KMG-IV): sequencing the most valuable type-strain genomes for metagenomic binning, comparative biology and taxonomic classification.</title>
        <authorList>
            <person name="Goeker M."/>
        </authorList>
    </citation>
    <scope>NUCLEOTIDE SEQUENCE [LARGE SCALE GENOMIC DNA]</scope>
    <source>
        <strain evidence="1 2">DSM 23562</strain>
    </source>
</reference>
<dbReference type="EMBL" id="JACHGW010000002">
    <property type="protein sequence ID" value="MBB6051051.1"/>
    <property type="molecule type" value="Genomic_DNA"/>
</dbReference>
<proteinExistence type="predicted"/>